<dbReference type="Proteomes" id="UP000659223">
    <property type="component" value="Unassembled WGS sequence"/>
</dbReference>
<keyword evidence="5" id="KW-1185">Reference proteome</keyword>
<feature type="domain" description="Carrier" evidence="3">
    <location>
        <begin position="28"/>
        <end position="102"/>
    </location>
</feature>
<keyword evidence="2" id="KW-0597">Phosphoprotein</keyword>
<gene>
    <name evidence="4" type="ORF">GCM10010324_10340</name>
</gene>
<dbReference type="SUPFAM" id="SSF47336">
    <property type="entry name" value="ACP-like"/>
    <property type="match status" value="1"/>
</dbReference>
<proteinExistence type="predicted"/>
<dbReference type="InterPro" id="IPR036736">
    <property type="entry name" value="ACP-like_sf"/>
</dbReference>
<dbReference type="InterPro" id="IPR009081">
    <property type="entry name" value="PP-bd_ACP"/>
</dbReference>
<evidence type="ECO:0000259" key="3">
    <source>
        <dbReference type="PROSITE" id="PS50075"/>
    </source>
</evidence>
<evidence type="ECO:0000256" key="2">
    <source>
        <dbReference type="ARBA" id="ARBA00022553"/>
    </source>
</evidence>
<dbReference type="Gene3D" id="1.10.1200.10">
    <property type="entry name" value="ACP-like"/>
    <property type="match status" value="1"/>
</dbReference>
<dbReference type="EMBL" id="BMUT01000001">
    <property type="protein sequence ID" value="GGX67034.1"/>
    <property type="molecule type" value="Genomic_DNA"/>
</dbReference>
<reference evidence="5" key="1">
    <citation type="journal article" date="2019" name="Int. J. Syst. Evol. Microbiol.">
        <title>The Global Catalogue of Microorganisms (GCM) 10K type strain sequencing project: providing services to taxonomists for standard genome sequencing and annotation.</title>
        <authorList>
            <consortium name="The Broad Institute Genomics Platform"/>
            <consortium name="The Broad Institute Genome Sequencing Center for Infectious Disease"/>
            <person name="Wu L."/>
            <person name="Ma J."/>
        </authorList>
    </citation>
    <scope>NUCLEOTIDE SEQUENCE [LARGE SCALE GENOMIC DNA]</scope>
    <source>
        <strain evidence="5">JCM 4586</strain>
    </source>
</reference>
<dbReference type="PROSITE" id="PS50075">
    <property type="entry name" value="CARRIER"/>
    <property type="match status" value="1"/>
</dbReference>
<evidence type="ECO:0000313" key="5">
    <source>
        <dbReference type="Proteomes" id="UP000659223"/>
    </source>
</evidence>
<dbReference type="Pfam" id="PF00550">
    <property type="entry name" value="PP-binding"/>
    <property type="match status" value="1"/>
</dbReference>
<comment type="caution">
    <text evidence="4">The sequence shown here is derived from an EMBL/GenBank/DDBJ whole genome shotgun (WGS) entry which is preliminary data.</text>
</comment>
<organism evidence="4 5">
    <name type="scientific">Streptomyces hiroshimensis</name>
    <dbReference type="NCBI Taxonomy" id="66424"/>
    <lineage>
        <taxon>Bacteria</taxon>
        <taxon>Bacillati</taxon>
        <taxon>Actinomycetota</taxon>
        <taxon>Actinomycetes</taxon>
        <taxon>Kitasatosporales</taxon>
        <taxon>Streptomycetaceae</taxon>
        <taxon>Streptomyces</taxon>
    </lineage>
</organism>
<sequence>MTHGIIPQLSDTVRSPTRHFRKARRMDDNMQETVIGILTQKAGLPPGPVTPEATLTEAGVDSMAVAVLAMVIEDEYGLVITEADLSANSTVADLAALIGRHLAAKA</sequence>
<dbReference type="SMART" id="SM00823">
    <property type="entry name" value="PKS_PP"/>
    <property type="match status" value="1"/>
</dbReference>
<keyword evidence="1" id="KW-0596">Phosphopantetheine</keyword>
<protein>
    <recommendedName>
        <fullName evidence="3">Carrier domain-containing protein</fullName>
    </recommendedName>
</protein>
<evidence type="ECO:0000256" key="1">
    <source>
        <dbReference type="ARBA" id="ARBA00022450"/>
    </source>
</evidence>
<name>A0ABQ2Y5V6_9ACTN</name>
<dbReference type="InterPro" id="IPR020806">
    <property type="entry name" value="PKS_PP-bd"/>
</dbReference>
<evidence type="ECO:0000313" key="4">
    <source>
        <dbReference type="EMBL" id="GGX67034.1"/>
    </source>
</evidence>
<accession>A0ABQ2Y5V6</accession>